<sequence>MRGGGGGDEIARSWVKSQHTQPAARDARVCGDASRPAGLLGPRTATARQGEEGQKNFPYERRVAGVGVEGPGGDASRESVSSLEEEQWRHFPDDF</sequence>
<name>A0A5B7K069_PORTR</name>
<dbReference type="Proteomes" id="UP000324222">
    <property type="component" value="Unassembled WGS sequence"/>
</dbReference>
<evidence type="ECO:0000256" key="1">
    <source>
        <dbReference type="SAM" id="MobiDB-lite"/>
    </source>
</evidence>
<evidence type="ECO:0000313" key="2">
    <source>
        <dbReference type="EMBL" id="MPD01803.1"/>
    </source>
</evidence>
<organism evidence="2 3">
    <name type="scientific">Portunus trituberculatus</name>
    <name type="common">Swimming crab</name>
    <name type="synonym">Neptunus trituberculatus</name>
    <dbReference type="NCBI Taxonomy" id="210409"/>
    <lineage>
        <taxon>Eukaryota</taxon>
        <taxon>Metazoa</taxon>
        <taxon>Ecdysozoa</taxon>
        <taxon>Arthropoda</taxon>
        <taxon>Crustacea</taxon>
        <taxon>Multicrustacea</taxon>
        <taxon>Malacostraca</taxon>
        <taxon>Eumalacostraca</taxon>
        <taxon>Eucarida</taxon>
        <taxon>Decapoda</taxon>
        <taxon>Pleocyemata</taxon>
        <taxon>Brachyura</taxon>
        <taxon>Eubrachyura</taxon>
        <taxon>Portunoidea</taxon>
        <taxon>Portunidae</taxon>
        <taxon>Portuninae</taxon>
        <taxon>Portunus</taxon>
    </lineage>
</organism>
<comment type="caution">
    <text evidence="2">The sequence shown here is derived from an EMBL/GenBank/DDBJ whole genome shotgun (WGS) entry which is preliminary data.</text>
</comment>
<accession>A0A5B7K069</accession>
<protein>
    <submittedName>
        <fullName evidence="2">Uncharacterized protein</fullName>
    </submittedName>
</protein>
<evidence type="ECO:0000313" key="3">
    <source>
        <dbReference type="Proteomes" id="UP000324222"/>
    </source>
</evidence>
<keyword evidence="3" id="KW-1185">Reference proteome</keyword>
<feature type="compositionally biased region" description="Basic and acidic residues" evidence="1">
    <location>
        <begin position="86"/>
        <end position="95"/>
    </location>
</feature>
<feature type="region of interest" description="Disordered" evidence="1">
    <location>
        <begin position="1"/>
        <end position="95"/>
    </location>
</feature>
<reference evidence="2 3" key="1">
    <citation type="submission" date="2019-05" db="EMBL/GenBank/DDBJ databases">
        <title>Another draft genome of Portunus trituberculatus and its Hox gene families provides insights of decapod evolution.</title>
        <authorList>
            <person name="Jeong J.-H."/>
            <person name="Song I."/>
            <person name="Kim S."/>
            <person name="Choi T."/>
            <person name="Kim D."/>
            <person name="Ryu S."/>
            <person name="Kim W."/>
        </authorList>
    </citation>
    <scope>NUCLEOTIDE SEQUENCE [LARGE SCALE GENOMIC DNA]</scope>
    <source>
        <tissue evidence="2">Muscle</tissue>
    </source>
</reference>
<dbReference type="AlphaFoldDB" id="A0A5B7K069"/>
<feature type="compositionally biased region" description="Basic and acidic residues" evidence="1">
    <location>
        <begin position="49"/>
        <end position="63"/>
    </location>
</feature>
<gene>
    <name evidence="2" type="ORF">E2C01_097348</name>
</gene>
<proteinExistence type="predicted"/>
<dbReference type="EMBL" id="VSRR010128651">
    <property type="protein sequence ID" value="MPD01803.1"/>
    <property type="molecule type" value="Genomic_DNA"/>
</dbReference>